<organism evidence="2 3">
    <name type="scientific">Haloarcula vallismortis ATCC 29715</name>
    <dbReference type="NCBI Taxonomy" id="662477"/>
    <lineage>
        <taxon>Archaea</taxon>
        <taxon>Methanobacteriati</taxon>
        <taxon>Methanobacteriota</taxon>
        <taxon>Stenosarchaea group</taxon>
        <taxon>Halobacteria</taxon>
        <taxon>Halobacteriales</taxon>
        <taxon>Haloarculaceae</taxon>
        <taxon>Haloarcula</taxon>
    </lineage>
</organism>
<accession>M0J1C2</accession>
<keyword evidence="3" id="KW-1185">Reference proteome</keyword>
<sequence>MRRSGAWMTIWDDRILEIARERDSVTPKELDESGYFRVSKQQISRRLAKLRDHGLIQHLGNGVYVITERGERYLDGEISTYVDEPDEVPDANGGDDGAAGASEPETQGNRQ</sequence>
<comment type="caution">
    <text evidence="2">The sequence shown here is derived from an EMBL/GenBank/DDBJ whole genome shotgun (WGS) entry which is preliminary data.</text>
</comment>
<dbReference type="RefSeq" id="WP_004517870.1">
    <property type="nucleotide sequence ID" value="NZ_AOLQ01000065.1"/>
</dbReference>
<dbReference type="AlphaFoldDB" id="M0J1C2"/>
<protein>
    <submittedName>
        <fullName evidence="2">PhiH1 repressor-like protein</fullName>
    </submittedName>
</protein>
<dbReference type="InterPro" id="IPR036388">
    <property type="entry name" value="WH-like_DNA-bd_sf"/>
</dbReference>
<dbReference type="Proteomes" id="UP000011534">
    <property type="component" value="Unassembled WGS sequence"/>
</dbReference>
<dbReference type="PATRIC" id="fig|662477.6.peg.3020"/>
<dbReference type="EMBL" id="AOLQ01000065">
    <property type="protein sequence ID" value="EMA01834.1"/>
    <property type="molecule type" value="Genomic_DNA"/>
</dbReference>
<evidence type="ECO:0000256" key="1">
    <source>
        <dbReference type="SAM" id="MobiDB-lite"/>
    </source>
</evidence>
<gene>
    <name evidence="2" type="ORF">C437_15481</name>
</gene>
<proteinExistence type="predicted"/>
<evidence type="ECO:0000313" key="2">
    <source>
        <dbReference type="EMBL" id="EMA01834.1"/>
    </source>
</evidence>
<dbReference type="SUPFAM" id="SSF46785">
    <property type="entry name" value="Winged helix' DNA-binding domain"/>
    <property type="match status" value="1"/>
</dbReference>
<dbReference type="Gene3D" id="1.10.10.10">
    <property type="entry name" value="Winged helix-like DNA-binding domain superfamily/Winged helix DNA-binding domain"/>
    <property type="match status" value="1"/>
</dbReference>
<name>M0J1C2_HALVA</name>
<dbReference type="OrthoDB" id="285635at2157"/>
<feature type="region of interest" description="Disordered" evidence="1">
    <location>
        <begin position="78"/>
        <end position="111"/>
    </location>
</feature>
<evidence type="ECO:0000313" key="3">
    <source>
        <dbReference type="Proteomes" id="UP000011534"/>
    </source>
</evidence>
<dbReference type="InterPro" id="IPR036390">
    <property type="entry name" value="WH_DNA-bd_sf"/>
</dbReference>
<reference evidence="2 3" key="1">
    <citation type="journal article" date="2014" name="PLoS Genet.">
        <title>Phylogenetically driven sequencing of extremely halophilic archaea reveals strategies for static and dynamic osmo-response.</title>
        <authorList>
            <person name="Becker E.A."/>
            <person name="Seitzer P.M."/>
            <person name="Tritt A."/>
            <person name="Larsen D."/>
            <person name="Krusor M."/>
            <person name="Yao A.I."/>
            <person name="Wu D."/>
            <person name="Madern D."/>
            <person name="Eisen J.A."/>
            <person name="Darling A.E."/>
            <person name="Facciotti M.T."/>
        </authorList>
    </citation>
    <scope>NUCLEOTIDE SEQUENCE [LARGE SCALE GENOMIC DNA]</scope>
    <source>
        <strain evidence="2 3">ATCC 29715</strain>
    </source>
</reference>